<comment type="caution">
    <text evidence="1">The sequence shown here is derived from an EMBL/GenBank/DDBJ whole genome shotgun (WGS) entry which is preliminary data.</text>
</comment>
<evidence type="ECO:0000313" key="1">
    <source>
        <dbReference type="EMBL" id="GKU86441.1"/>
    </source>
</evidence>
<evidence type="ECO:0000313" key="2">
    <source>
        <dbReference type="Proteomes" id="UP001054252"/>
    </source>
</evidence>
<dbReference type="Proteomes" id="UP001054252">
    <property type="component" value="Unassembled WGS sequence"/>
</dbReference>
<keyword evidence="2" id="KW-1185">Reference proteome</keyword>
<dbReference type="AlphaFoldDB" id="A0AAV5HGY9"/>
<accession>A0AAV5HGY9</accession>
<reference evidence="1 2" key="1">
    <citation type="journal article" date="2021" name="Commun. Biol.">
        <title>The genome of Shorea leprosula (Dipterocarpaceae) highlights the ecological relevance of drought in aseasonal tropical rainforests.</title>
        <authorList>
            <person name="Ng K.K.S."/>
            <person name="Kobayashi M.J."/>
            <person name="Fawcett J.A."/>
            <person name="Hatakeyama M."/>
            <person name="Paape T."/>
            <person name="Ng C.H."/>
            <person name="Ang C.C."/>
            <person name="Tnah L.H."/>
            <person name="Lee C.T."/>
            <person name="Nishiyama T."/>
            <person name="Sese J."/>
            <person name="O'Brien M.J."/>
            <person name="Copetti D."/>
            <person name="Mohd Noor M.I."/>
            <person name="Ong R.C."/>
            <person name="Putra M."/>
            <person name="Sireger I.Z."/>
            <person name="Indrioko S."/>
            <person name="Kosugi Y."/>
            <person name="Izuno A."/>
            <person name="Isagi Y."/>
            <person name="Lee S.L."/>
            <person name="Shimizu K.K."/>
        </authorList>
    </citation>
    <scope>NUCLEOTIDE SEQUENCE [LARGE SCALE GENOMIC DNA]</scope>
    <source>
        <strain evidence="1">214</strain>
    </source>
</reference>
<dbReference type="EMBL" id="BPVZ01000001">
    <property type="protein sequence ID" value="GKU86441.1"/>
    <property type="molecule type" value="Genomic_DNA"/>
</dbReference>
<protein>
    <submittedName>
        <fullName evidence="1">Uncharacterized protein</fullName>
    </submittedName>
</protein>
<sequence length="107" mass="11875">MVAGHMWDTVEFVAVGEGDSAGTSSADGINGYGPERTAEMRFGRMGRVNPGALDCAMGTADSSMWTVSHVDAIGWKEHSHVDCVWWVPKLIGYNQFTRLYNQLYTWE</sequence>
<gene>
    <name evidence="1" type="ORF">SLEP1_g965</name>
</gene>
<proteinExistence type="predicted"/>
<name>A0AAV5HGY9_9ROSI</name>
<organism evidence="1 2">
    <name type="scientific">Rubroshorea leprosula</name>
    <dbReference type="NCBI Taxonomy" id="152421"/>
    <lineage>
        <taxon>Eukaryota</taxon>
        <taxon>Viridiplantae</taxon>
        <taxon>Streptophyta</taxon>
        <taxon>Embryophyta</taxon>
        <taxon>Tracheophyta</taxon>
        <taxon>Spermatophyta</taxon>
        <taxon>Magnoliopsida</taxon>
        <taxon>eudicotyledons</taxon>
        <taxon>Gunneridae</taxon>
        <taxon>Pentapetalae</taxon>
        <taxon>rosids</taxon>
        <taxon>malvids</taxon>
        <taxon>Malvales</taxon>
        <taxon>Dipterocarpaceae</taxon>
        <taxon>Rubroshorea</taxon>
    </lineage>
</organism>